<feature type="transmembrane region" description="Helical" evidence="6">
    <location>
        <begin position="128"/>
        <end position="147"/>
    </location>
</feature>
<keyword evidence="2 6" id="KW-1003">Cell membrane</keyword>
<feature type="transmembrane region" description="Helical" evidence="6">
    <location>
        <begin position="45"/>
        <end position="67"/>
    </location>
</feature>
<comment type="caution">
    <text evidence="6">Lacks conserved residue(s) required for the propagation of feature annotation.</text>
</comment>
<keyword evidence="8" id="KW-1185">Reference proteome</keyword>
<dbReference type="GO" id="GO:0050909">
    <property type="term" value="P:sensory perception of taste"/>
    <property type="evidence" value="ECO:0007669"/>
    <property type="project" value="InterPro"/>
</dbReference>
<evidence type="ECO:0000313" key="7">
    <source>
        <dbReference type="EMBL" id="KYN03747.1"/>
    </source>
</evidence>
<evidence type="ECO:0000256" key="3">
    <source>
        <dbReference type="ARBA" id="ARBA00022692"/>
    </source>
</evidence>
<keyword evidence="4 6" id="KW-1133">Transmembrane helix</keyword>
<feature type="transmembrane region" description="Helical" evidence="6">
    <location>
        <begin position="79"/>
        <end position="98"/>
    </location>
</feature>
<dbReference type="Proteomes" id="UP000078542">
    <property type="component" value="Unassembled WGS sequence"/>
</dbReference>
<name>A0A195CTA3_9HYME</name>
<protein>
    <recommendedName>
        <fullName evidence="6">Gustatory receptor</fullName>
    </recommendedName>
</protein>
<keyword evidence="5 6" id="KW-0472">Membrane</keyword>
<keyword evidence="3 6" id="KW-0812">Transmembrane</keyword>
<accession>A0A195CTA3</accession>
<dbReference type="AlphaFoldDB" id="A0A195CTA3"/>
<dbReference type="GO" id="GO:0005886">
    <property type="term" value="C:plasma membrane"/>
    <property type="evidence" value="ECO:0007669"/>
    <property type="project" value="UniProtKB-SubCell"/>
</dbReference>
<evidence type="ECO:0000256" key="4">
    <source>
        <dbReference type="ARBA" id="ARBA00022989"/>
    </source>
</evidence>
<comment type="function">
    <text evidence="6">Gustatory receptor which mediates acceptance or avoidance behavior, depending on its substrates.</text>
</comment>
<feature type="transmembrane region" description="Helical" evidence="6">
    <location>
        <begin position="240"/>
        <end position="260"/>
    </location>
</feature>
<dbReference type="STRING" id="456900.A0A195CTA3"/>
<reference evidence="7 8" key="1">
    <citation type="submission" date="2016-03" db="EMBL/GenBank/DDBJ databases">
        <title>Cyphomyrmex costatus WGS genome.</title>
        <authorList>
            <person name="Nygaard S."/>
            <person name="Hu H."/>
            <person name="Boomsma J."/>
            <person name="Zhang G."/>
        </authorList>
    </citation>
    <scope>NUCLEOTIDE SEQUENCE [LARGE SCALE GENOMIC DNA]</scope>
    <source>
        <strain evidence="7">MS0001</strain>
        <tissue evidence="7">Whole body</tissue>
    </source>
</reference>
<organism evidence="7 8">
    <name type="scientific">Cyphomyrmex costatus</name>
    <dbReference type="NCBI Taxonomy" id="456900"/>
    <lineage>
        <taxon>Eukaryota</taxon>
        <taxon>Metazoa</taxon>
        <taxon>Ecdysozoa</taxon>
        <taxon>Arthropoda</taxon>
        <taxon>Hexapoda</taxon>
        <taxon>Insecta</taxon>
        <taxon>Pterygota</taxon>
        <taxon>Neoptera</taxon>
        <taxon>Endopterygota</taxon>
        <taxon>Hymenoptera</taxon>
        <taxon>Apocrita</taxon>
        <taxon>Aculeata</taxon>
        <taxon>Formicoidea</taxon>
        <taxon>Formicidae</taxon>
        <taxon>Myrmicinae</taxon>
        <taxon>Cyphomyrmex</taxon>
    </lineage>
</organism>
<dbReference type="Pfam" id="PF08395">
    <property type="entry name" value="7tm_7"/>
    <property type="match status" value="1"/>
</dbReference>
<comment type="subcellular location">
    <subcellularLocation>
        <location evidence="1 6">Cell membrane</location>
        <topology evidence="1 6">Multi-pass membrane protein</topology>
    </subcellularLocation>
</comment>
<dbReference type="EMBL" id="KQ977305">
    <property type="protein sequence ID" value="KYN03747.1"/>
    <property type="molecule type" value="Genomic_DNA"/>
</dbReference>
<keyword evidence="6" id="KW-0675">Receptor</keyword>
<evidence type="ECO:0000256" key="6">
    <source>
        <dbReference type="RuleBase" id="RU363108"/>
    </source>
</evidence>
<evidence type="ECO:0000313" key="8">
    <source>
        <dbReference type="Proteomes" id="UP000078542"/>
    </source>
</evidence>
<sequence>MWKRWLLHATDFQSLMYPCFIIGRILGVFPYKINASTFEVSKLHYILSTVIVCVCSIYNIMLIHSFIYKVNLGDTTKTLQVIIYFMCSGFITIIIHILSGPRMRLLQTILKISSKLPSNSFQKLSRFIYVKDILGTIYVIVQMYMYFPKTETFHVVSGLARALTAYYILVVHQTNMLYINCVYVLKTCFKNINDNLTHVQRLMVNDTRPSCVPMLIGQIKRTLLIELKALEKRHLMLSNIVQMMNIVFNYVTLMMLLVWICETGKNQAQQIRTTIHDLLNNTSDKQIKNELKLFSLQLLHCDNTFSAKGLNIDATLFAAMLFQMDMMYVNCVCILKACFKEINNNLRHMQKFIVNNEQRVRTVSYYYERKNLFLIIKLKALKKQHMMISNTVQILNTIFSVPVLITIVTTLIEMSLELYLHIIEWHDGLVFNLNGQLQLFSLQLLHCRNSFSTKGFHIDATFLATVSCQSLTLINEMYLVYFCHLTF</sequence>
<proteinExistence type="inferred from homology"/>
<feature type="transmembrane region" description="Helical" evidence="6">
    <location>
        <begin position="15"/>
        <end position="33"/>
    </location>
</feature>
<evidence type="ECO:0000256" key="2">
    <source>
        <dbReference type="ARBA" id="ARBA00022475"/>
    </source>
</evidence>
<dbReference type="GO" id="GO:0007165">
    <property type="term" value="P:signal transduction"/>
    <property type="evidence" value="ECO:0007669"/>
    <property type="project" value="UniProtKB-KW"/>
</dbReference>
<comment type="similarity">
    <text evidence="6">Belongs to the insect chemoreceptor superfamily. Gustatory receptor (GR) family.</text>
</comment>
<keyword evidence="6" id="KW-0807">Transducer</keyword>
<dbReference type="InterPro" id="IPR013604">
    <property type="entry name" value="7TM_chemorcpt"/>
</dbReference>
<evidence type="ECO:0000256" key="1">
    <source>
        <dbReference type="ARBA" id="ARBA00004651"/>
    </source>
</evidence>
<evidence type="ECO:0000256" key="5">
    <source>
        <dbReference type="ARBA" id="ARBA00023136"/>
    </source>
</evidence>
<gene>
    <name evidence="7" type="ORF">ALC62_05443</name>
</gene>